<dbReference type="AlphaFoldDB" id="A0AAW2XHK8"/>
<sequence length="118" mass="13083">MTSSDNGCDNGSFEENTSLHVKYGSSIPPPQQVEGELNTSDPVFEPAGMLAALNSLLAEQLRKFVMEVVQAALQDSQASEQENLSNKRKEKHLVSEFLLVSSRIALHLPARWKFSQDH</sequence>
<comment type="caution">
    <text evidence="2">The sequence shown here is derived from an EMBL/GenBank/DDBJ whole genome shotgun (WGS) entry which is preliminary data.</text>
</comment>
<protein>
    <submittedName>
        <fullName evidence="2">Uncharacterized protein</fullName>
    </submittedName>
</protein>
<gene>
    <name evidence="2" type="ORF">Slati_1147200</name>
</gene>
<reference evidence="2" key="2">
    <citation type="journal article" date="2024" name="Plant">
        <title>Genomic evolution and insights into agronomic trait innovations of Sesamum species.</title>
        <authorList>
            <person name="Miao H."/>
            <person name="Wang L."/>
            <person name="Qu L."/>
            <person name="Liu H."/>
            <person name="Sun Y."/>
            <person name="Le M."/>
            <person name="Wang Q."/>
            <person name="Wei S."/>
            <person name="Zheng Y."/>
            <person name="Lin W."/>
            <person name="Duan Y."/>
            <person name="Cao H."/>
            <person name="Xiong S."/>
            <person name="Wang X."/>
            <person name="Wei L."/>
            <person name="Li C."/>
            <person name="Ma Q."/>
            <person name="Ju M."/>
            <person name="Zhao R."/>
            <person name="Li G."/>
            <person name="Mu C."/>
            <person name="Tian Q."/>
            <person name="Mei H."/>
            <person name="Zhang T."/>
            <person name="Gao T."/>
            <person name="Zhang H."/>
        </authorList>
    </citation>
    <scope>NUCLEOTIDE SEQUENCE</scope>
    <source>
        <strain evidence="2">KEN1</strain>
    </source>
</reference>
<evidence type="ECO:0000313" key="2">
    <source>
        <dbReference type="EMBL" id="KAL0451691.1"/>
    </source>
</evidence>
<accession>A0AAW2XHK8</accession>
<feature type="compositionally biased region" description="Polar residues" evidence="1">
    <location>
        <begin position="1"/>
        <end position="19"/>
    </location>
</feature>
<proteinExistence type="predicted"/>
<dbReference type="EMBL" id="JACGWN010000004">
    <property type="protein sequence ID" value="KAL0451691.1"/>
    <property type="molecule type" value="Genomic_DNA"/>
</dbReference>
<reference evidence="2" key="1">
    <citation type="submission" date="2020-06" db="EMBL/GenBank/DDBJ databases">
        <authorList>
            <person name="Li T."/>
            <person name="Hu X."/>
            <person name="Zhang T."/>
            <person name="Song X."/>
            <person name="Zhang H."/>
            <person name="Dai N."/>
            <person name="Sheng W."/>
            <person name="Hou X."/>
            <person name="Wei L."/>
        </authorList>
    </citation>
    <scope>NUCLEOTIDE SEQUENCE</scope>
    <source>
        <strain evidence="2">KEN1</strain>
        <tissue evidence="2">Leaf</tissue>
    </source>
</reference>
<name>A0AAW2XHK8_9LAMI</name>
<feature type="region of interest" description="Disordered" evidence="1">
    <location>
        <begin position="1"/>
        <end position="40"/>
    </location>
</feature>
<organism evidence="2">
    <name type="scientific">Sesamum latifolium</name>
    <dbReference type="NCBI Taxonomy" id="2727402"/>
    <lineage>
        <taxon>Eukaryota</taxon>
        <taxon>Viridiplantae</taxon>
        <taxon>Streptophyta</taxon>
        <taxon>Embryophyta</taxon>
        <taxon>Tracheophyta</taxon>
        <taxon>Spermatophyta</taxon>
        <taxon>Magnoliopsida</taxon>
        <taxon>eudicotyledons</taxon>
        <taxon>Gunneridae</taxon>
        <taxon>Pentapetalae</taxon>
        <taxon>asterids</taxon>
        <taxon>lamiids</taxon>
        <taxon>Lamiales</taxon>
        <taxon>Pedaliaceae</taxon>
        <taxon>Sesamum</taxon>
    </lineage>
</organism>
<evidence type="ECO:0000256" key="1">
    <source>
        <dbReference type="SAM" id="MobiDB-lite"/>
    </source>
</evidence>